<evidence type="ECO:0000313" key="1">
    <source>
        <dbReference type="EMBL" id="KZE18716.1"/>
    </source>
</evidence>
<dbReference type="Proteomes" id="UP000076609">
    <property type="component" value="Unassembled WGS sequence"/>
</dbReference>
<proteinExistence type="predicted"/>
<protein>
    <submittedName>
        <fullName evidence="1">Uncharacterized protein</fullName>
    </submittedName>
</protein>
<reference evidence="2" key="1">
    <citation type="submission" date="2016-01" db="EMBL/GenBank/DDBJ databases">
        <title>Draft genome of Chromobacterium sp. F49.</title>
        <authorList>
            <person name="Hong K.W."/>
        </authorList>
    </citation>
    <scope>NUCLEOTIDE SEQUENCE [LARGE SCALE GENOMIC DNA]</scope>
    <source>
        <strain evidence="2">CN3</strain>
    </source>
</reference>
<comment type="caution">
    <text evidence="1">The sequence shown here is derived from an EMBL/GenBank/DDBJ whole genome shotgun (WGS) entry which is preliminary data.</text>
</comment>
<gene>
    <name evidence="1" type="ORF">AVT10_01355</name>
</gene>
<dbReference type="RefSeq" id="WP_066687304.1">
    <property type="nucleotide sequence ID" value="NZ_CP117025.1"/>
</dbReference>
<accession>A0ABR5YHJ9</accession>
<evidence type="ECO:0000313" key="2">
    <source>
        <dbReference type="Proteomes" id="UP000076609"/>
    </source>
</evidence>
<keyword evidence="2" id="KW-1185">Reference proteome</keyword>
<dbReference type="EMBL" id="LQQO01000001">
    <property type="protein sequence ID" value="KZE18716.1"/>
    <property type="molecule type" value="Genomic_DNA"/>
</dbReference>
<organism evidence="1 2">
    <name type="scientific">Sphingomonas hankookensis</name>
    <dbReference type="NCBI Taxonomy" id="563996"/>
    <lineage>
        <taxon>Bacteria</taxon>
        <taxon>Pseudomonadati</taxon>
        <taxon>Pseudomonadota</taxon>
        <taxon>Alphaproteobacteria</taxon>
        <taxon>Sphingomonadales</taxon>
        <taxon>Sphingomonadaceae</taxon>
        <taxon>Sphingomonas</taxon>
    </lineage>
</organism>
<name>A0ABR5YHJ9_9SPHN</name>
<sequence>MIALSVMAAAVLAAQADGPSSFKGSRRDAELAMTEFAMCEVRSPKGRAAALAYGREVPGTPSTYRDRLVKSLCAPSGTSMSFNPELFRMTIYPALYAKDFGKAAPAVNVALLPTDYAAEFDSTPDTATVEVRRLGDCVVKRDVAAAREFVLSKPYSRAEDAALATIRPALAACLPAGQSVRLSRSVAHGAIGEALYKLTAASAATKAS</sequence>